<dbReference type="Proteomes" id="UP000663860">
    <property type="component" value="Unassembled WGS sequence"/>
</dbReference>
<evidence type="ECO:0000256" key="1">
    <source>
        <dbReference type="SAM" id="Phobius"/>
    </source>
</evidence>
<feature type="transmembrane region" description="Helical" evidence="1">
    <location>
        <begin position="28"/>
        <end position="51"/>
    </location>
</feature>
<protein>
    <submittedName>
        <fullName evidence="2">Uncharacterized protein</fullName>
    </submittedName>
</protein>
<accession>A0A813N3Z6</accession>
<organism evidence="2 4">
    <name type="scientific">Adineta steineri</name>
    <dbReference type="NCBI Taxonomy" id="433720"/>
    <lineage>
        <taxon>Eukaryota</taxon>
        <taxon>Metazoa</taxon>
        <taxon>Spiralia</taxon>
        <taxon>Gnathifera</taxon>
        <taxon>Rotifera</taxon>
        <taxon>Eurotatoria</taxon>
        <taxon>Bdelloidea</taxon>
        <taxon>Adinetida</taxon>
        <taxon>Adinetidae</taxon>
        <taxon>Adineta</taxon>
    </lineage>
</organism>
<keyword evidence="1" id="KW-1133">Transmembrane helix</keyword>
<evidence type="ECO:0000313" key="2">
    <source>
        <dbReference type="EMBL" id="CAF0729983.1"/>
    </source>
</evidence>
<dbReference type="EMBL" id="CAJOBB010000048">
    <property type="protein sequence ID" value="CAF3531656.1"/>
    <property type="molecule type" value="Genomic_DNA"/>
</dbReference>
<comment type="caution">
    <text evidence="2">The sequence shown here is derived from an EMBL/GenBank/DDBJ whole genome shotgun (WGS) entry which is preliminary data.</text>
</comment>
<gene>
    <name evidence="2" type="ORF">IZO911_LOCUS2772</name>
    <name evidence="3" type="ORF">KXQ929_LOCUS1707</name>
</gene>
<dbReference type="AlphaFoldDB" id="A0A813N3Z6"/>
<evidence type="ECO:0000313" key="4">
    <source>
        <dbReference type="Proteomes" id="UP000663860"/>
    </source>
</evidence>
<reference evidence="2" key="1">
    <citation type="submission" date="2021-02" db="EMBL/GenBank/DDBJ databases">
        <authorList>
            <person name="Nowell W R."/>
        </authorList>
    </citation>
    <scope>NUCLEOTIDE SEQUENCE</scope>
</reference>
<proteinExistence type="predicted"/>
<dbReference type="Proteomes" id="UP000663868">
    <property type="component" value="Unassembled WGS sequence"/>
</dbReference>
<feature type="transmembrane region" description="Helical" evidence="1">
    <location>
        <begin position="152"/>
        <end position="171"/>
    </location>
</feature>
<keyword evidence="1" id="KW-0472">Membrane</keyword>
<dbReference type="EMBL" id="CAJNOE010000014">
    <property type="protein sequence ID" value="CAF0729983.1"/>
    <property type="molecule type" value="Genomic_DNA"/>
</dbReference>
<sequence>MLVYLLQVLFAAIRTVSRSALNIMLYSFLSRIFKLFGFNTLITFFCSAYCLSKVTNFFQRLWLNARLNNKKPEEKITPNELTWESPTTIIMNEGTDNQDKFETDWKYLLDDDAKNMFPSIVDIPFKNGWLFFATLYAIDYQMNSLNYSYTMSVIRTIGFLIILICGASVRYQTLFEREKNKYFDFMIKNRDEIERYIVYSKNNTKPVASICLQRINESETIILYMVQLFQLNPKFNDYIYDVENYICQKLFEQIKTSADENKKSFRIIWSIPTCKQNWKFAITANKFILRNTYKDFSFMPLVNSYIEQYEYAYDYKDLLSSENIIDDKIKNE</sequence>
<evidence type="ECO:0000313" key="3">
    <source>
        <dbReference type="EMBL" id="CAF3531656.1"/>
    </source>
</evidence>
<keyword evidence="1" id="KW-0812">Transmembrane</keyword>
<name>A0A813N3Z6_9BILA</name>